<comment type="caution">
    <text evidence="4">The sequence shown here is derived from an EMBL/GenBank/DDBJ whole genome shotgun (WGS) entry which is preliminary data.</text>
</comment>
<dbReference type="Pfam" id="PF19314">
    <property type="entry name" value="DUF5917"/>
    <property type="match status" value="1"/>
</dbReference>
<name>A0A0V0TN21_9BILA</name>
<dbReference type="InterPro" id="IPR045668">
    <property type="entry name" value="FHIP_KELAA_motif"/>
</dbReference>
<dbReference type="InterPro" id="IPR019384">
    <property type="entry name" value="FHIP"/>
</dbReference>
<organism evidence="4 5">
    <name type="scientific">Trichinella murrelli</name>
    <dbReference type="NCBI Taxonomy" id="144512"/>
    <lineage>
        <taxon>Eukaryota</taxon>
        <taxon>Metazoa</taxon>
        <taxon>Ecdysozoa</taxon>
        <taxon>Nematoda</taxon>
        <taxon>Enoplea</taxon>
        <taxon>Dorylaimia</taxon>
        <taxon>Trichinellida</taxon>
        <taxon>Trichinellidae</taxon>
        <taxon>Trichinella</taxon>
    </lineage>
</organism>
<evidence type="ECO:0000313" key="4">
    <source>
        <dbReference type="EMBL" id="KRX40254.1"/>
    </source>
</evidence>
<dbReference type="STRING" id="144512.A0A0V0TN21"/>
<proteinExistence type="inferred from homology"/>
<dbReference type="Proteomes" id="UP000055048">
    <property type="component" value="Unassembled WGS sequence"/>
</dbReference>
<accession>A0A0V0TN21</accession>
<feature type="region of interest" description="Disordered" evidence="2">
    <location>
        <begin position="754"/>
        <end position="774"/>
    </location>
</feature>
<dbReference type="PANTHER" id="PTHR21705:SF11">
    <property type="entry name" value="FHIP FAMILY PROTEIN CG3558"/>
    <property type="match status" value="1"/>
</dbReference>
<dbReference type="InterPro" id="IPR045669">
    <property type="entry name" value="FHIP_C"/>
</dbReference>
<feature type="region of interest" description="Disordered" evidence="2">
    <location>
        <begin position="934"/>
        <end position="958"/>
    </location>
</feature>
<dbReference type="Pfam" id="PF10257">
    <property type="entry name" value="RAI16-like"/>
    <property type="match status" value="1"/>
</dbReference>
<feature type="compositionally biased region" description="Low complexity" evidence="2">
    <location>
        <begin position="938"/>
        <end position="952"/>
    </location>
</feature>
<evidence type="ECO:0000256" key="1">
    <source>
        <dbReference type="ARBA" id="ARBA00024336"/>
    </source>
</evidence>
<dbReference type="EMBL" id="JYDJ01000205">
    <property type="protein sequence ID" value="KRX40254.1"/>
    <property type="molecule type" value="Genomic_DNA"/>
</dbReference>
<comment type="similarity">
    <text evidence="1">Belongs to the FHIP family.</text>
</comment>
<dbReference type="PANTHER" id="PTHR21705">
    <property type="entry name" value="RAI16 PROTEIN-RELATED"/>
    <property type="match status" value="1"/>
</dbReference>
<reference evidence="4 5" key="1">
    <citation type="submission" date="2015-01" db="EMBL/GenBank/DDBJ databases">
        <title>Evolution of Trichinella species and genotypes.</title>
        <authorList>
            <person name="Korhonen P.K."/>
            <person name="Edoardo P."/>
            <person name="Giuseppe L.R."/>
            <person name="Gasser R.B."/>
        </authorList>
    </citation>
    <scope>NUCLEOTIDE SEQUENCE [LARGE SCALE GENOMIC DNA]</scope>
    <source>
        <strain evidence="4">ISS417</strain>
    </source>
</reference>
<evidence type="ECO:0000313" key="5">
    <source>
        <dbReference type="Proteomes" id="UP000055048"/>
    </source>
</evidence>
<sequence>MHWLKSKISMAVSSKSVSAIDYSTDAAARFDVFQSHWNQVHNALLSSYPDEEHQTIVFRHLEYIVTLLVNEANEYEELTIGPIMEYAFNECIFHLVVCWATSCKGILKVSALGQIFKLYEMIISQTTPCVIVHKPMLLPLLSVLEELDGNEDCLLNDVKEPLVFLLHQICTKIAEKEESTMMEFFFSNDPSGSGAPAKFLIFTLLVPFLYYGGHIEQLVRDALLLVLSVSCHLDQAAEFMATETNFCPVLASGLAAVYSSLPRRLHYANQYEDWCRVTNVDLLHSPELMSFRNALEFVNAVVQASHARVVSALVTYIYNGFLLSVLKPALLESNVDDLEAVVAYTELIFRSMAEQPLRNALIRFLLLKSVDSVSILELLVQKMENHAKLIRVCLAFFETVLELNSEKLMFQLIFKYLIPCGHILADQTQHLRNNYMLKCSFDVFLNYVPFRDCQVNIPDGNWSMILHYCLDNSNSTTEETFMEEEETSPGCFFPELKYGLMDYMRSARIRVGRCRLSCKSWKYKYDGTECSKEATTHSDQRQQWSADECLPTACLESARSTGNASSLRSDCQAELLSRNCAYRRSRSKAYLTKKKPASPSTPEKRRHALSALDLAVSGAHTDLEEFSDVLELENNFQSRKLVSFESETFLNLYQSSTVPSSFLQLTYVDGQLSSRSGVEEDVGAVARTFPIDSEVKSSLGNTVDWSLATDLEKFQNLLREVEFQQQPINDIHDAVNYVGYMYDKLLLPWASSSSSTSGQQKQQKPRVEVDQLTKRSEVEDHNCSSWAFLLTDSAIEVDLTEATMLGNSEKPTLGPFLELLFNRLRSMLDNSLFENLLITGVLSRLACYPQPLITSLLLSTWSMFQPSTRSLSQLRRSRCCSRLSRTPAIVLCTVLLHIFDLILSELSTDLQARLGSVEHLATRLQYARDMLSARQNRDSSSSPSDDVAESYSASHQRRVNPVATASNFKEITLSWRRRNRAKYNRLRKAEKESLAHVGFGEAMEPLLYSAVVFEEFCKEVATLALEQDVCGNLPETFC</sequence>
<feature type="compositionally biased region" description="Basic and acidic residues" evidence="2">
    <location>
        <begin position="765"/>
        <end position="774"/>
    </location>
</feature>
<feature type="domain" description="FHF complex subunit HOOK-interacting protein C-terminal" evidence="3">
    <location>
        <begin position="814"/>
        <end position="873"/>
    </location>
</feature>
<dbReference type="OrthoDB" id="6287422at2759"/>
<protein>
    <submittedName>
        <fullName evidence="4">FTS and Hook-interacting-like protein</fullName>
    </submittedName>
</protein>
<dbReference type="AlphaFoldDB" id="A0A0V0TN21"/>
<evidence type="ECO:0000259" key="3">
    <source>
        <dbReference type="Pfam" id="PF19314"/>
    </source>
</evidence>
<keyword evidence="5" id="KW-1185">Reference proteome</keyword>
<evidence type="ECO:0000256" key="2">
    <source>
        <dbReference type="SAM" id="MobiDB-lite"/>
    </source>
</evidence>
<dbReference type="Pfam" id="PF19311">
    <property type="entry name" value="KELAA"/>
    <property type="match status" value="1"/>
</dbReference>
<gene>
    <name evidence="4" type="primary">fam160a2</name>
    <name evidence="4" type="ORF">T05_10700</name>
</gene>